<keyword evidence="7 11" id="KW-0798">TonB box</keyword>
<dbReference type="Pfam" id="PF07715">
    <property type="entry name" value="Plug"/>
    <property type="match status" value="1"/>
</dbReference>
<evidence type="ECO:0000256" key="11">
    <source>
        <dbReference type="RuleBase" id="RU003357"/>
    </source>
</evidence>
<dbReference type="InterPro" id="IPR012910">
    <property type="entry name" value="Plug_dom"/>
</dbReference>
<name>A0A438AG92_9RHOB</name>
<dbReference type="PANTHER" id="PTHR30069:SF53">
    <property type="entry name" value="COLICIN I RECEPTOR-RELATED"/>
    <property type="match status" value="1"/>
</dbReference>
<dbReference type="InterPro" id="IPR036942">
    <property type="entry name" value="Beta-barrel_TonB_sf"/>
</dbReference>
<evidence type="ECO:0000259" key="12">
    <source>
        <dbReference type="Pfam" id="PF00593"/>
    </source>
</evidence>
<evidence type="ECO:0000256" key="1">
    <source>
        <dbReference type="ARBA" id="ARBA00004571"/>
    </source>
</evidence>
<evidence type="ECO:0000256" key="5">
    <source>
        <dbReference type="ARBA" id="ARBA00022729"/>
    </source>
</evidence>
<gene>
    <name evidence="14" type="ORF">EKE94_13730</name>
</gene>
<evidence type="ECO:0000256" key="4">
    <source>
        <dbReference type="ARBA" id="ARBA00022692"/>
    </source>
</evidence>
<reference evidence="14 15" key="1">
    <citation type="submission" date="2018-11" db="EMBL/GenBank/DDBJ databases">
        <title>Mesobaculum littorinae gen. nov., sp. nov., isolated from Littorina scabra that represents a novel genus of the order Rhodobacteraceae.</title>
        <authorList>
            <person name="Li F."/>
        </authorList>
    </citation>
    <scope>NUCLEOTIDE SEQUENCE [LARGE SCALE GENOMIC DNA]</scope>
    <source>
        <strain evidence="14 15">M0103</strain>
    </source>
</reference>
<dbReference type="PROSITE" id="PS52016">
    <property type="entry name" value="TONB_DEPENDENT_REC_3"/>
    <property type="match status" value="1"/>
</dbReference>
<proteinExistence type="inferred from homology"/>
<dbReference type="InterPro" id="IPR039426">
    <property type="entry name" value="TonB-dep_rcpt-like"/>
</dbReference>
<keyword evidence="9 10" id="KW-0998">Cell outer membrane</keyword>
<keyword evidence="3 10" id="KW-1134">Transmembrane beta strand</keyword>
<dbReference type="InterPro" id="IPR000531">
    <property type="entry name" value="Beta-barrel_TonB"/>
</dbReference>
<evidence type="ECO:0000256" key="6">
    <source>
        <dbReference type="ARBA" id="ARBA00023065"/>
    </source>
</evidence>
<dbReference type="GO" id="GO:0044718">
    <property type="term" value="P:siderophore transmembrane transport"/>
    <property type="evidence" value="ECO:0007669"/>
    <property type="project" value="TreeGrafter"/>
</dbReference>
<keyword evidence="15" id="KW-1185">Reference proteome</keyword>
<dbReference type="OrthoDB" id="9796221at2"/>
<dbReference type="GO" id="GO:0015344">
    <property type="term" value="F:siderophore uptake transmembrane transporter activity"/>
    <property type="evidence" value="ECO:0007669"/>
    <property type="project" value="TreeGrafter"/>
</dbReference>
<dbReference type="CDD" id="cd01347">
    <property type="entry name" value="ligand_gated_channel"/>
    <property type="match status" value="1"/>
</dbReference>
<comment type="subcellular location">
    <subcellularLocation>
        <location evidence="1 10">Cell outer membrane</location>
        <topology evidence="1 10">Multi-pass membrane protein</topology>
    </subcellularLocation>
</comment>
<dbReference type="Pfam" id="PF00593">
    <property type="entry name" value="TonB_dep_Rec_b-barrel"/>
    <property type="match status" value="1"/>
</dbReference>
<dbReference type="RefSeq" id="WP_127907182.1">
    <property type="nucleotide sequence ID" value="NZ_RQXX01000004.1"/>
</dbReference>
<dbReference type="InterPro" id="IPR037066">
    <property type="entry name" value="Plug_dom_sf"/>
</dbReference>
<dbReference type="Gene3D" id="2.170.130.10">
    <property type="entry name" value="TonB-dependent receptor, plug domain"/>
    <property type="match status" value="1"/>
</dbReference>
<evidence type="ECO:0000256" key="7">
    <source>
        <dbReference type="ARBA" id="ARBA00023077"/>
    </source>
</evidence>
<dbReference type="Gene3D" id="2.40.170.20">
    <property type="entry name" value="TonB-dependent receptor, beta-barrel domain"/>
    <property type="match status" value="1"/>
</dbReference>
<evidence type="ECO:0000259" key="13">
    <source>
        <dbReference type="Pfam" id="PF07715"/>
    </source>
</evidence>
<evidence type="ECO:0000256" key="10">
    <source>
        <dbReference type="PROSITE-ProRule" id="PRU01360"/>
    </source>
</evidence>
<dbReference type="EMBL" id="RQXX01000004">
    <property type="protein sequence ID" value="RVV97587.1"/>
    <property type="molecule type" value="Genomic_DNA"/>
</dbReference>
<keyword evidence="8 10" id="KW-0472">Membrane</keyword>
<dbReference type="GO" id="GO:0009279">
    <property type="term" value="C:cell outer membrane"/>
    <property type="evidence" value="ECO:0007669"/>
    <property type="project" value="UniProtKB-SubCell"/>
</dbReference>
<evidence type="ECO:0000256" key="2">
    <source>
        <dbReference type="ARBA" id="ARBA00022448"/>
    </source>
</evidence>
<organism evidence="14 15">
    <name type="scientific">Mesobaculum littorinae</name>
    <dbReference type="NCBI Taxonomy" id="2486419"/>
    <lineage>
        <taxon>Bacteria</taxon>
        <taxon>Pseudomonadati</taxon>
        <taxon>Pseudomonadota</taxon>
        <taxon>Alphaproteobacteria</taxon>
        <taxon>Rhodobacterales</taxon>
        <taxon>Roseobacteraceae</taxon>
        <taxon>Mesobaculum</taxon>
    </lineage>
</organism>
<dbReference type="PANTHER" id="PTHR30069">
    <property type="entry name" value="TONB-DEPENDENT OUTER MEMBRANE RECEPTOR"/>
    <property type="match status" value="1"/>
</dbReference>
<feature type="domain" description="TonB-dependent receptor plug" evidence="13">
    <location>
        <begin position="50"/>
        <end position="162"/>
    </location>
</feature>
<dbReference type="SUPFAM" id="SSF56935">
    <property type="entry name" value="Porins"/>
    <property type="match status" value="1"/>
</dbReference>
<comment type="similarity">
    <text evidence="10 11">Belongs to the TonB-dependent receptor family.</text>
</comment>
<evidence type="ECO:0000313" key="15">
    <source>
        <dbReference type="Proteomes" id="UP000285908"/>
    </source>
</evidence>
<evidence type="ECO:0000313" key="14">
    <source>
        <dbReference type="EMBL" id="RVV97587.1"/>
    </source>
</evidence>
<sequence>MPRRQKLAFVTIALGAVPLCGLQAQEEVAGDFANLGTVVLTAAGYEQLIADAPASITVVEGEDLADGSYETITDALDDVPGVALEGGGKLGNDEINIRGLGEDYVLLLVDGRPIGSTGEAFYNGFGSGQKAGFLPPASAIDRIEVIRGPMSSLYGTDAAGGVINVITKPVPDDWGGEVTIGTTLPEDGDAGDSHQGRFYLSGPVSSSVGLSLYGQTHSQQADAFIPGEAESRRRTLGGTLTWAVNDDHELKFNLSQTEQSFENALLRRGEVSVGEVENTYTNYGVTHRMQWGQGHETTTFLIDETVDIENGDYTSSYGKTQLNTKTTMYLARQTLTFGADYATERTEHDENRFSPSISTDLDRWHAALFAEDEIDLTDRFALTLGLRYDHNENYGSNVTPRVYGVYDLTPALTLKGGVSGGYRVPELKQADAGIAEPSGGRGSNALDVGNTDLQPEESTNYEFGLVWEGPRGIQASATVYHTSFENKIDRDVICDTPEADRYEADGQLNGTCSFGAVDNYVYISEYVNRDEAELNGAELTFDMPVGDFDLSANYTYSDSEITSGDGAGDRFNGLPAHAANFGVRWSPDDAPYGLWGKVKYRGDTTTIGRSAQEIPAYTLVDAGFDYDIRDNVRASVNLSNVFDTDYDTELSDRSLAGRRLYVGLTSRF</sequence>
<dbReference type="Proteomes" id="UP000285908">
    <property type="component" value="Unassembled WGS sequence"/>
</dbReference>
<keyword evidence="5" id="KW-0732">Signal</keyword>
<evidence type="ECO:0000256" key="8">
    <source>
        <dbReference type="ARBA" id="ARBA00023136"/>
    </source>
</evidence>
<feature type="domain" description="TonB-dependent receptor-like beta-barrel" evidence="12">
    <location>
        <begin position="218"/>
        <end position="641"/>
    </location>
</feature>
<dbReference type="AlphaFoldDB" id="A0A438AG92"/>
<comment type="caution">
    <text evidence="14">The sequence shown here is derived from an EMBL/GenBank/DDBJ whole genome shotgun (WGS) entry which is preliminary data.</text>
</comment>
<keyword evidence="14" id="KW-0675">Receptor</keyword>
<evidence type="ECO:0000256" key="3">
    <source>
        <dbReference type="ARBA" id="ARBA00022452"/>
    </source>
</evidence>
<protein>
    <submittedName>
        <fullName evidence="14">TonB-dependent receptor</fullName>
    </submittedName>
</protein>
<evidence type="ECO:0000256" key="9">
    <source>
        <dbReference type="ARBA" id="ARBA00023237"/>
    </source>
</evidence>
<keyword evidence="4 10" id="KW-0812">Transmembrane</keyword>
<keyword evidence="2 10" id="KW-0813">Transport</keyword>
<keyword evidence="6" id="KW-0406">Ion transport</keyword>
<accession>A0A438AG92</accession>